<protein>
    <submittedName>
        <fullName evidence="1">Uncharacterized protein</fullName>
    </submittedName>
</protein>
<comment type="caution">
    <text evidence="1">The sequence shown here is derived from an EMBL/GenBank/DDBJ whole genome shotgun (WGS) entry which is preliminary data.</text>
</comment>
<evidence type="ECO:0000313" key="1">
    <source>
        <dbReference type="EMBL" id="GFT13776.1"/>
    </source>
</evidence>
<accession>A0A8X6TG98</accession>
<gene>
    <name evidence="1" type="ORF">NPIL_398721</name>
</gene>
<evidence type="ECO:0000313" key="2">
    <source>
        <dbReference type="Proteomes" id="UP000887013"/>
    </source>
</evidence>
<proteinExistence type="predicted"/>
<sequence length="155" mass="17695">MVIEINKKVSIEEKVRYERGGKNSQGKEGGCKRLLARRLVRLESRDRGKGGKIIDDRISLYVDAVVDKRRKTLLNKILNSLPRAIGVACCSRRTTGHDYLQKHLQRIGVKDSACCPLCHRGDMDSDHLKNCHEVLKFLADNSFEANERLYSCFYS</sequence>
<dbReference type="Proteomes" id="UP000887013">
    <property type="component" value="Unassembled WGS sequence"/>
</dbReference>
<name>A0A8X6TG98_NEPPI</name>
<dbReference type="OrthoDB" id="5419617at2759"/>
<dbReference type="EMBL" id="BMAW01009427">
    <property type="protein sequence ID" value="GFT13776.1"/>
    <property type="molecule type" value="Genomic_DNA"/>
</dbReference>
<organism evidence="1 2">
    <name type="scientific">Nephila pilipes</name>
    <name type="common">Giant wood spider</name>
    <name type="synonym">Nephila maculata</name>
    <dbReference type="NCBI Taxonomy" id="299642"/>
    <lineage>
        <taxon>Eukaryota</taxon>
        <taxon>Metazoa</taxon>
        <taxon>Ecdysozoa</taxon>
        <taxon>Arthropoda</taxon>
        <taxon>Chelicerata</taxon>
        <taxon>Arachnida</taxon>
        <taxon>Araneae</taxon>
        <taxon>Araneomorphae</taxon>
        <taxon>Entelegynae</taxon>
        <taxon>Araneoidea</taxon>
        <taxon>Nephilidae</taxon>
        <taxon>Nephila</taxon>
    </lineage>
</organism>
<dbReference type="AlphaFoldDB" id="A0A8X6TG98"/>
<keyword evidence="2" id="KW-1185">Reference proteome</keyword>
<reference evidence="1" key="1">
    <citation type="submission" date="2020-08" db="EMBL/GenBank/DDBJ databases">
        <title>Multicomponent nature underlies the extraordinary mechanical properties of spider dragline silk.</title>
        <authorList>
            <person name="Kono N."/>
            <person name="Nakamura H."/>
            <person name="Mori M."/>
            <person name="Yoshida Y."/>
            <person name="Ohtoshi R."/>
            <person name="Malay A.D."/>
            <person name="Moran D.A.P."/>
            <person name="Tomita M."/>
            <person name="Numata K."/>
            <person name="Arakawa K."/>
        </authorList>
    </citation>
    <scope>NUCLEOTIDE SEQUENCE</scope>
</reference>